<evidence type="ECO:0000256" key="1">
    <source>
        <dbReference type="SAM" id="MobiDB-lite"/>
    </source>
</evidence>
<sequence>MFSVEPNRASITNPFRLATSYFPPLFHWIPEHGQKNVQYYSEILQHENSITIKAIRDKANGDKIIYHSVYLNHIISEEMWGPNPAATRTLPKSSIPYSYHDYITAWFRFMLHQNETMSHSWFVNFDKDFDSEFPLWFIRWWTQFGSAVEIFLAPLKDSFQNFTLRFRTDTHGAKFTPLLHFIKKYKVPWILKWQYAKEDDVLARCWYVKWWDKFSHTKSIISNVARDFPSPSASPLRITTPVQKAVVDAPNALASSSTKNIKPPVKSKKKGSPLDAIRKDPDALYALLTKMIKEDEVANSDDERSSQASVTKDPYYPYPQNYPYPQDWFGHDEEDADDLAKD</sequence>
<dbReference type="PANTHER" id="PTHR48434">
    <property type="entry name" value="(RAPE) HYPOTHETICAL PROTEIN"/>
    <property type="match status" value="1"/>
</dbReference>
<accession>A0AAN7G6N9</accession>
<feature type="region of interest" description="Disordered" evidence="1">
    <location>
        <begin position="296"/>
        <end position="342"/>
    </location>
</feature>
<reference evidence="2 3" key="1">
    <citation type="journal article" date="2023" name="G3 (Bethesda)">
        <title>A haplotype-resolved chromosome-scale genome for Quercus rubra L. provides insights into the genetics of adaptive traits for red oak species.</title>
        <authorList>
            <person name="Kapoor B."/>
            <person name="Jenkins J."/>
            <person name="Schmutz J."/>
            <person name="Zhebentyayeva T."/>
            <person name="Kuelheim C."/>
            <person name="Coggeshall M."/>
            <person name="Heim C."/>
            <person name="Lasky J.R."/>
            <person name="Leites L."/>
            <person name="Islam-Faridi N."/>
            <person name="Romero-Severson J."/>
            <person name="DeLeo V.L."/>
            <person name="Lucas S.M."/>
            <person name="Lazic D."/>
            <person name="Gailing O."/>
            <person name="Carlson J."/>
            <person name="Staton M."/>
        </authorList>
    </citation>
    <scope>NUCLEOTIDE SEQUENCE [LARGE SCALE GENOMIC DNA]</scope>
    <source>
        <strain evidence="2">Pseudo-F2</strain>
    </source>
</reference>
<evidence type="ECO:0000313" key="2">
    <source>
        <dbReference type="EMBL" id="KAK4606468.1"/>
    </source>
</evidence>
<organism evidence="2 3">
    <name type="scientific">Quercus rubra</name>
    <name type="common">Northern red oak</name>
    <name type="synonym">Quercus borealis</name>
    <dbReference type="NCBI Taxonomy" id="3512"/>
    <lineage>
        <taxon>Eukaryota</taxon>
        <taxon>Viridiplantae</taxon>
        <taxon>Streptophyta</taxon>
        <taxon>Embryophyta</taxon>
        <taxon>Tracheophyta</taxon>
        <taxon>Spermatophyta</taxon>
        <taxon>Magnoliopsida</taxon>
        <taxon>eudicotyledons</taxon>
        <taxon>Gunneridae</taxon>
        <taxon>Pentapetalae</taxon>
        <taxon>rosids</taxon>
        <taxon>fabids</taxon>
        <taxon>Fagales</taxon>
        <taxon>Fagaceae</taxon>
        <taxon>Quercus</taxon>
    </lineage>
</organism>
<protein>
    <submittedName>
        <fullName evidence="2">Uncharacterized protein</fullName>
    </submittedName>
</protein>
<feature type="compositionally biased region" description="Basic and acidic residues" evidence="1">
    <location>
        <begin position="296"/>
        <end position="305"/>
    </location>
</feature>
<keyword evidence="3" id="KW-1185">Reference proteome</keyword>
<dbReference type="AlphaFoldDB" id="A0AAN7G6N9"/>
<evidence type="ECO:0000313" key="3">
    <source>
        <dbReference type="Proteomes" id="UP001324115"/>
    </source>
</evidence>
<comment type="caution">
    <text evidence="2">The sequence shown here is derived from an EMBL/GenBank/DDBJ whole genome shotgun (WGS) entry which is preliminary data.</text>
</comment>
<feature type="compositionally biased region" description="Acidic residues" evidence="1">
    <location>
        <begin position="332"/>
        <end position="342"/>
    </location>
</feature>
<dbReference type="EMBL" id="JAXUIC010000001">
    <property type="protein sequence ID" value="KAK4606468.1"/>
    <property type="molecule type" value="Genomic_DNA"/>
</dbReference>
<feature type="region of interest" description="Disordered" evidence="1">
    <location>
        <begin position="255"/>
        <end position="276"/>
    </location>
</feature>
<gene>
    <name evidence="2" type="ORF">RGQ29_000625</name>
</gene>
<proteinExistence type="predicted"/>
<dbReference type="Proteomes" id="UP001324115">
    <property type="component" value="Unassembled WGS sequence"/>
</dbReference>
<name>A0AAN7G6N9_QUERU</name>
<dbReference type="PANTHER" id="PTHR48434:SF1">
    <property type="entry name" value="(RAPE) HYPOTHETICAL PROTEIN"/>
    <property type="match status" value="1"/>
</dbReference>